<evidence type="ECO:0000313" key="2">
    <source>
        <dbReference type="EMBL" id="KAF0977538.1"/>
    </source>
</evidence>
<dbReference type="VEuPathDB" id="AmoebaDB:FDP41_003530"/>
<keyword evidence="1" id="KW-1133">Transmembrane helix</keyword>
<dbReference type="VEuPathDB" id="AmoebaDB:NfTy_070740"/>
<dbReference type="EMBL" id="VFQX01000034">
    <property type="protein sequence ID" value="KAF0977538.1"/>
    <property type="molecule type" value="Genomic_DNA"/>
</dbReference>
<keyword evidence="3" id="KW-1185">Reference proteome</keyword>
<accession>A0A6A5BUC7</accession>
<name>A0A6A5BUC7_NAEFO</name>
<dbReference type="OrthoDB" id="10253131at2759"/>
<evidence type="ECO:0000313" key="3">
    <source>
        <dbReference type="Proteomes" id="UP000444721"/>
    </source>
</evidence>
<gene>
    <name evidence="2" type="ORF">FDP41_003530</name>
</gene>
<dbReference type="Proteomes" id="UP000444721">
    <property type="component" value="Unassembled WGS sequence"/>
</dbReference>
<protein>
    <submittedName>
        <fullName evidence="2">Uncharacterized protein</fullName>
    </submittedName>
</protein>
<feature type="transmembrane region" description="Helical" evidence="1">
    <location>
        <begin position="150"/>
        <end position="169"/>
    </location>
</feature>
<reference evidence="2 3" key="1">
    <citation type="journal article" date="2019" name="Sci. Rep.">
        <title>Nanopore sequencing improves the draft genome of the human pathogenic amoeba Naegleria fowleri.</title>
        <authorList>
            <person name="Liechti N."/>
            <person name="Schurch N."/>
            <person name="Bruggmann R."/>
            <person name="Wittwer M."/>
        </authorList>
    </citation>
    <scope>NUCLEOTIDE SEQUENCE [LARGE SCALE GENOMIC DNA]</scope>
    <source>
        <strain evidence="2 3">ATCC 30894</strain>
    </source>
</reference>
<proteinExistence type="predicted"/>
<dbReference type="RefSeq" id="XP_044562251.1">
    <property type="nucleotide sequence ID" value="XM_044706845.1"/>
</dbReference>
<comment type="caution">
    <text evidence="2">The sequence shown here is derived from an EMBL/GenBank/DDBJ whole genome shotgun (WGS) entry which is preliminary data.</text>
</comment>
<dbReference type="VEuPathDB" id="AmoebaDB:NF0063890"/>
<dbReference type="OMA" id="NINGDKF"/>
<sequence>MSESKTLTEVLASLPEGVKVPPPPVAPYTRKFGYQFKRPSTPSEKFVTNSLYSAFWGFGAGTIVAWFYDYKKVARMPYTQALALHGRTIRGPFLLVTAIGVTHSAVSSLLDVYNSGGYNRFEKEQTLSQKTLSAFAAGSVIGAFKASPSMGIGFGTLFAGISLVFNYYTTNFLPADRERRTQLFNERFVKSDEQAPDYLRPENINGDKFYVDSFFEESKPRKKNTSTVEFDEQ</sequence>
<organism evidence="2 3">
    <name type="scientific">Naegleria fowleri</name>
    <name type="common">Brain eating amoeba</name>
    <dbReference type="NCBI Taxonomy" id="5763"/>
    <lineage>
        <taxon>Eukaryota</taxon>
        <taxon>Discoba</taxon>
        <taxon>Heterolobosea</taxon>
        <taxon>Tetramitia</taxon>
        <taxon>Eutetramitia</taxon>
        <taxon>Vahlkampfiidae</taxon>
        <taxon>Naegleria</taxon>
    </lineage>
</organism>
<dbReference type="GeneID" id="68110748"/>
<keyword evidence="1" id="KW-0472">Membrane</keyword>
<dbReference type="AlphaFoldDB" id="A0A6A5BUC7"/>
<keyword evidence="1" id="KW-0812">Transmembrane</keyword>
<feature type="transmembrane region" description="Helical" evidence="1">
    <location>
        <begin position="50"/>
        <end position="68"/>
    </location>
</feature>
<feature type="transmembrane region" description="Helical" evidence="1">
    <location>
        <begin position="89"/>
        <end position="110"/>
    </location>
</feature>
<evidence type="ECO:0000256" key="1">
    <source>
        <dbReference type="SAM" id="Phobius"/>
    </source>
</evidence>